<reference evidence="2 3" key="1">
    <citation type="journal article" date="2017" name="PLoS Biol.">
        <title>The sea cucumber genome provides insights into morphological evolution and visceral regeneration.</title>
        <authorList>
            <person name="Zhang X."/>
            <person name="Sun L."/>
            <person name="Yuan J."/>
            <person name="Sun Y."/>
            <person name="Gao Y."/>
            <person name="Zhang L."/>
            <person name="Li S."/>
            <person name="Dai H."/>
            <person name="Hamel J.F."/>
            <person name="Liu C."/>
            <person name="Yu Y."/>
            <person name="Liu S."/>
            <person name="Lin W."/>
            <person name="Guo K."/>
            <person name="Jin S."/>
            <person name="Xu P."/>
            <person name="Storey K.B."/>
            <person name="Huan P."/>
            <person name="Zhang T."/>
            <person name="Zhou Y."/>
            <person name="Zhang J."/>
            <person name="Lin C."/>
            <person name="Li X."/>
            <person name="Xing L."/>
            <person name="Huo D."/>
            <person name="Sun M."/>
            <person name="Wang L."/>
            <person name="Mercier A."/>
            <person name="Li F."/>
            <person name="Yang H."/>
            <person name="Xiang J."/>
        </authorList>
    </citation>
    <scope>NUCLEOTIDE SEQUENCE [LARGE SCALE GENOMIC DNA]</scope>
    <source>
        <strain evidence="2">Shaxun</strain>
        <tissue evidence="2">Muscle</tissue>
    </source>
</reference>
<dbReference type="Pfam" id="PF08241">
    <property type="entry name" value="Methyltransf_11"/>
    <property type="match status" value="1"/>
</dbReference>
<dbReference type="GO" id="GO:0008757">
    <property type="term" value="F:S-adenosylmethionine-dependent methyltransferase activity"/>
    <property type="evidence" value="ECO:0007669"/>
    <property type="project" value="InterPro"/>
</dbReference>
<evidence type="ECO:0000313" key="3">
    <source>
        <dbReference type="Proteomes" id="UP000230750"/>
    </source>
</evidence>
<dbReference type="InterPro" id="IPR013216">
    <property type="entry name" value="Methyltransf_11"/>
</dbReference>
<keyword evidence="3" id="KW-1185">Reference proteome</keyword>
<feature type="domain" description="Methyltransferase type 11" evidence="1">
    <location>
        <begin position="148"/>
        <end position="231"/>
    </location>
</feature>
<dbReference type="CDD" id="cd02440">
    <property type="entry name" value="AdoMet_MTases"/>
    <property type="match status" value="1"/>
</dbReference>
<dbReference type="Gene3D" id="3.40.50.150">
    <property type="entry name" value="Vaccinia Virus protein VP39"/>
    <property type="match status" value="1"/>
</dbReference>
<gene>
    <name evidence="2" type="ORF">BSL78_26155</name>
</gene>
<dbReference type="SUPFAM" id="SSF53335">
    <property type="entry name" value="S-adenosyl-L-methionine-dependent methyltransferases"/>
    <property type="match status" value="1"/>
</dbReference>
<sequence>MIRAVAITTAVLIFGKSARLVHSAKQLHNNKVSPVKYANDIHVTLVIDVKTYQQGVEINLWTRNNNIDKMTEEKAAQSTEPTLKNLYSHVKNSQQVGSDTIKELYDSWVPSYDKDLINNHRYIGPSKVSAVFADHCPIKDASILTAVLELLHALGFTNISGLDISQKSLDVAAQKGLYKKLVCAEVGKENMPFNDDEFDGLVCSGCMVPSHMSPSCFREWVRVVKPGGIIALVMRRAYVELLEGEEEYFYDYYKNEFDTVVEELDEGKRWQLSKIYFPGYLKDCAGLALVAKVL</sequence>
<evidence type="ECO:0000313" key="2">
    <source>
        <dbReference type="EMBL" id="PIK37014.1"/>
    </source>
</evidence>
<protein>
    <recommendedName>
        <fullName evidence="1">Methyltransferase type 11 domain-containing protein</fullName>
    </recommendedName>
</protein>
<evidence type="ECO:0000259" key="1">
    <source>
        <dbReference type="Pfam" id="PF08241"/>
    </source>
</evidence>
<dbReference type="STRING" id="307972.A0A2G8JMM8"/>
<organism evidence="2 3">
    <name type="scientific">Stichopus japonicus</name>
    <name type="common">Sea cucumber</name>
    <dbReference type="NCBI Taxonomy" id="307972"/>
    <lineage>
        <taxon>Eukaryota</taxon>
        <taxon>Metazoa</taxon>
        <taxon>Echinodermata</taxon>
        <taxon>Eleutherozoa</taxon>
        <taxon>Echinozoa</taxon>
        <taxon>Holothuroidea</taxon>
        <taxon>Aspidochirotacea</taxon>
        <taxon>Aspidochirotida</taxon>
        <taxon>Stichopodidae</taxon>
        <taxon>Apostichopus</taxon>
    </lineage>
</organism>
<dbReference type="EMBL" id="MRZV01001575">
    <property type="protein sequence ID" value="PIK37014.1"/>
    <property type="molecule type" value="Genomic_DNA"/>
</dbReference>
<dbReference type="Proteomes" id="UP000230750">
    <property type="component" value="Unassembled WGS sequence"/>
</dbReference>
<comment type="caution">
    <text evidence="2">The sequence shown here is derived from an EMBL/GenBank/DDBJ whole genome shotgun (WGS) entry which is preliminary data.</text>
</comment>
<proteinExistence type="predicted"/>
<dbReference type="AlphaFoldDB" id="A0A2G8JMM8"/>
<dbReference type="OrthoDB" id="3647at2759"/>
<name>A0A2G8JMM8_STIJA</name>
<dbReference type="InterPro" id="IPR029063">
    <property type="entry name" value="SAM-dependent_MTases_sf"/>
</dbReference>
<accession>A0A2G8JMM8</accession>